<evidence type="ECO:0000313" key="1">
    <source>
        <dbReference type="EMBL" id="KAF5825648.1"/>
    </source>
</evidence>
<protein>
    <recommendedName>
        <fullName evidence="3">Protein kinase domain-containing protein</fullName>
    </recommendedName>
</protein>
<gene>
    <name evidence="1" type="ORF">DUNSADRAFT_7841</name>
</gene>
<dbReference type="EMBL" id="MU072292">
    <property type="protein sequence ID" value="KAF5825648.1"/>
    <property type="molecule type" value="Genomic_DNA"/>
</dbReference>
<organism evidence="1 2">
    <name type="scientific">Dunaliella salina</name>
    <name type="common">Green alga</name>
    <name type="synonym">Protococcus salinus</name>
    <dbReference type="NCBI Taxonomy" id="3046"/>
    <lineage>
        <taxon>Eukaryota</taxon>
        <taxon>Viridiplantae</taxon>
        <taxon>Chlorophyta</taxon>
        <taxon>core chlorophytes</taxon>
        <taxon>Chlorophyceae</taxon>
        <taxon>CS clade</taxon>
        <taxon>Chlamydomonadales</taxon>
        <taxon>Dunaliellaceae</taxon>
        <taxon>Dunaliella</taxon>
    </lineage>
</organism>
<reference evidence="1" key="1">
    <citation type="submission" date="2017-08" db="EMBL/GenBank/DDBJ databases">
        <authorList>
            <person name="Polle J.E."/>
            <person name="Barry K."/>
            <person name="Cushman J."/>
            <person name="Schmutz J."/>
            <person name="Tran D."/>
            <person name="Hathwaick L.T."/>
            <person name="Yim W.C."/>
            <person name="Jenkins J."/>
            <person name="Mckie-Krisberg Z.M."/>
            <person name="Prochnik S."/>
            <person name="Lindquist E."/>
            <person name="Dockter R.B."/>
            <person name="Adam C."/>
            <person name="Molina H."/>
            <person name="Bunkerborg J."/>
            <person name="Jin E."/>
            <person name="Buchheim M."/>
            <person name="Magnuson J."/>
        </authorList>
    </citation>
    <scope>NUCLEOTIDE SEQUENCE</scope>
    <source>
        <strain evidence="1">CCAP 19/18</strain>
    </source>
</reference>
<proteinExistence type="predicted"/>
<comment type="caution">
    <text evidence="1">The sequence shown here is derived from an EMBL/GenBank/DDBJ whole genome shotgun (WGS) entry which is preliminary data.</text>
</comment>
<keyword evidence="2" id="KW-1185">Reference proteome</keyword>
<sequence>MANVDYIDLKILSKFVIIVKLGQGSYGVWKAIDRKTQGSCCPEKDI</sequence>
<name>A0ABQ7FT58_DUNSA</name>
<evidence type="ECO:0008006" key="3">
    <source>
        <dbReference type="Google" id="ProtNLM"/>
    </source>
</evidence>
<evidence type="ECO:0000313" key="2">
    <source>
        <dbReference type="Proteomes" id="UP000815325"/>
    </source>
</evidence>
<accession>A0ABQ7FT58</accession>
<dbReference type="Proteomes" id="UP000815325">
    <property type="component" value="Unassembled WGS sequence"/>
</dbReference>